<dbReference type="Gene3D" id="1.10.357.10">
    <property type="entry name" value="Tetracycline Repressor, domain 2"/>
    <property type="match status" value="1"/>
</dbReference>
<protein>
    <submittedName>
        <fullName evidence="5">TetR family transcriptional regulator</fullName>
    </submittedName>
</protein>
<dbReference type="EMBL" id="NTRR01000027">
    <property type="protein sequence ID" value="PFE13329.1"/>
    <property type="molecule type" value="Genomic_DNA"/>
</dbReference>
<dbReference type="PROSITE" id="PS50977">
    <property type="entry name" value="HTH_TETR_2"/>
    <property type="match status" value="1"/>
</dbReference>
<dbReference type="AlphaFoldDB" id="A0A2A8ZZ73"/>
<dbReference type="Pfam" id="PF21303">
    <property type="entry name" value="TetR_C_39"/>
    <property type="match status" value="1"/>
</dbReference>
<dbReference type="Pfam" id="PF00440">
    <property type="entry name" value="TetR_N"/>
    <property type="match status" value="1"/>
</dbReference>
<dbReference type="PROSITE" id="PS01081">
    <property type="entry name" value="HTH_TETR_1"/>
    <property type="match status" value="1"/>
</dbReference>
<dbReference type="SUPFAM" id="SSF48498">
    <property type="entry name" value="Tetracyclin repressor-like, C-terminal domain"/>
    <property type="match status" value="1"/>
</dbReference>
<keyword evidence="2 3" id="KW-0238">DNA-binding</keyword>
<dbReference type="GO" id="GO:0003677">
    <property type="term" value="F:DNA binding"/>
    <property type="evidence" value="ECO:0007669"/>
    <property type="project" value="UniProtKB-UniRule"/>
</dbReference>
<dbReference type="InterPro" id="IPR023772">
    <property type="entry name" value="DNA-bd_HTH_TetR-type_CS"/>
</dbReference>
<accession>A0A2A8ZZ73</accession>
<dbReference type="PANTHER" id="PTHR43479">
    <property type="entry name" value="ACREF/ENVCD OPERON REPRESSOR-RELATED"/>
    <property type="match status" value="1"/>
</dbReference>
<sequence>MARVTKSASERRNEILDVTESLFKQKGYEKTSTTDITRTLGVAQGTLYYHFKSKEALANALINRQLKSIKKQFIEVIYNDSFSTYEKIAWIFVYELDDPTGHIEIFKYLQHDNNAILRQILHIQTICQFTPILTDLIIQGNKEGVFHVKNPTLTAEFFLSTIHHWVDSSLFKWTPEERIARVVSIQPTFEHLFGVPSGKFDLQLLRETVQAKFSY</sequence>
<keyword evidence="1" id="KW-0678">Repressor</keyword>
<evidence type="ECO:0000313" key="5">
    <source>
        <dbReference type="EMBL" id="PFE13329.1"/>
    </source>
</evidence>
<evidence type="ECO:0000259" key="4">
    <source>
        <dbReference type="PROSITE" id="PS50977"/>
    </source>
</evidence>
<organism evidence="5 6">
    <name type="scientific">Bacillus cereus</name>
    <dbReference type="NCBI Taxonomy" id="1396"/>
    <lineage>
        <taxon>Bacteria</taxon>
        <taxon>Bacillati</taxon>
        <taxon>Bacillota</taxon>
        <taxon>Bacilli</taxon>
        <taxon>Bacillales</taxon>
        <taxon>Bacillaceae</taxon>
        <taxon>Bacillus</taxon>
        <taxon>Bacillus cereus group</taxon>
    </lineage>
</organism>
<feature type="DNA-binding region" description="H-T-H motif" evidence="3">
    <location>
        <begin position="32"/>
        <end position="51"/>
    </location>
</feature>
<feature type="domain" description="HTH tetR-type" evidence="4">
    <location>
        <begin position="9"/>
        <end position="69"/>
    </location>
</feature>
<evidence type="ECO:0000313" key="6">
    <source>
        <dbReference type="Proteomes" id="UP000220032"/>
    </source>
</evidence>
<dbReference type="PRINTS" id="PR00455">
    <property type="entry name" value="HTHTETR"/>
</dbReference>
<dbReference type="InterPro" id="IPR050624">
    <property type="entry name" value="HTH-type_Tx_Regulator"/>
</dbReference>
<evidence type="ECO:0000256" key="2">
    <source>
        <dbReference type="ARBA" id="ARBA00023125"/>
    </source>
</evidence>
<proteinExistence type="predicted"/>
<dbReference type="InterPro" id="IPR001647">
    <property type="entry name" value="HTH_TetR"/>
</dbReference>
<dbReference type="Proteomes" id="UP000220032">
    <property type="component" value="Unassembled WGS sequence"/>
</dbReference>
<evidence type="ECO:0000256" key="3">
    <source>
        <dbReference type="PROSITE-ProRule" id="PRU00335"/>
    </source>
</evidence>
<dbReference type="InterPro" id="IPR036271">
    <property type="entry name" value="Tet_transcr_reg_TetR-rel_C_sf"/>
</dbReference>
<dbReference type="SUPFAM" id="SSF46689">
    <property type="entry name" value="Homeodomain-like"/>
    <property type="match status" value="1"/>
</dbReference>
<dbReference type="InterPro" id="IPR049149">
    <property type="entry name" value="TetR/AcrR_C"/>
</dbReference>
<gene>
    <name evidence="5" type="ORF">CN307_18030</name>
</gene>
<dbReference type="PANTHER" id="PTHR43479:SF11">
    <property type="entry name" value="ACREF_ENVCD OPERON REPRESSOR-RELATED"/>
    <property type="match status" value="1"/>
</dbReference>
<name>A0A2A8ZZ73_BACCE</name>
<evidence type="ECO:0000256" key="1">
    <source>
        <dbReference type="ARBA" id="ARBA00022491"/>
    </source>
</evidence>
<reference evidence="5 6" key="1">
    <citation type="submission" date="2017-09" db="EMBL/GenBank/DDBJ databases">
        <title>Large-scale bioinformatics analysis of Bacillus genomes uncovers conserved roles of natural products in bacterial physiology.</title>
        <authorList>
            <consortium name="Agbiome Team Llc"/>
            <person name="Bleich R.M."/>
            <person name="Grubbs K.J."/>
            <person name="Santa Maria K.C."/>
            <person name="Allen S.E."/>
            <person name="Farag S."/>
            <person name="Shank E.A."/>
            <person name="Bowers A."/>
        </authorList>
    </citation>
    <scope>NUCLEOTIDE SEQUENCE [LARGE SCALE GENOMIC DNA]</scope>
    <source>
        <strain evidence="5 6">AFS022681</strain>
    </source>
</reference>
<dbReference type="InterPro" id="IPR009057">
    <property type="entry name" value="Homeodomain-like_sf"/>
</dbReference>
<dbReference type="RefSeq" id="WP_098343060.1">
    <property type="nucleotide sequence ID" value="NZ_NTRR01000027.1"/>
</dbReference>
<comment type="caution">
    <text evidence="5">The sequence shown here is derived from an EMBL/GenBank/DDBJ whole genome shotgun (WGS) entry which is preliminary data.</text>
</comment>